<name>A0A0H4VI09_9BACT</name>
<dbReference type="STRING" id="1379910.TH63_04175"/>
<keyword evidence="3" id="KW-1185">Reference proteome</keyword>
<dbReference type="AlphaFoldDB" id="A0A0H4VI09"/>
<dbReference type="GO" id="GO:0006506">
    <property type="term" value="P:GPI anchor biosynthetic process"/>
    <property type="evidence" value="ECO:0007669"/>
    <property type="project" value="TreeGrafter"/>
</dbReference>
<evidence type="ECO:0000313" key="3">
    <source>
        <dbReference type="Proteomes" id="UP000036458"/>
    </source>
</evidence>
<dbReference type="PATRIC" id="fig|1379910.4.peg.905"/>
<dbReference type="InterPro" id="IPR005135">
    <property type="entry name" value="Endo/exonuclease/phosphatase"/>
</dbReference>
<dbReference type="InterPro" id="IPR036691">
    <property type="entry name" value="Endo/exonu/phosph_ase_sf"/>
</dbReference>
<dbReference type="Gene3D" id="3.60.10.10">
    <property type="entry name" value="Endonuclease/exonuclease/phosphatase"/>
    <property type="match status" value="1"/>
</dbReference>
<dbReference type="Proteomes" id="UP000036458">
    <property type="component" value="Chromosome"/>
</dbReference>
<evidence type="ECO:0000259" key="1">
    <source>
        <dbReference type="Pfam" id="PF03372"/>
    </source>
</evidence>
<protein>
    <recommendedName>
        <fullName evidence="1">Endonuclease/exonuclease/phosphatase domain-containing protein</fullName>
    </recommendedName>
</protein>
<dbReference type="Pfam" id="PF03372">
    <property type="entry name" value="Exo_endo_phos"/>
    <property type="match status" value="1"/>
</dbReference>
<dbReference type="InterPro" id="IPR051916">
    <property type="entry name" value="GPI-anchor_lipid_remodeler"/>
</dbReference>
<proteinExistence type="predicted"/>
<organism evidence="2 3">
    <name type="scientific">Rufibacter radiotolerans</name>
    <dbReference type="NCBI Taxonomy" id="1379910"/>
    <lineage>
        <taxon>Bacteria</taxon>
        <taxon>Pseudomonadati</taxon>
        <taxon>Bacteroidota</taxon>
        <taxon>Cytophagia</taxon>
        <taxon>Cytophagales</taxon>
        <taxon>Hymenobacteraceae</taxon>
        <taxon>Rufibacter</taxon>
    </lineage>
</organism>
<dbReference type="RefSeq" id="WP_048919837.1">
    <property type="nucleotide sequence ID" value="NZ_CP010777.1"/>
</dbReference>
<accession>A0A0H4VI09</accession>
<dbReference type="EMBL" id="CP010777">
    <property type="protein sequence ID" value="AKQ45008.1"/>
    <property type="molecule type" value="Genomic_DNA"/>
</dbReference>
<dbReference type="OrthoDB" id="5447300at2"/>
<sequence length="234" mass="25462">MSYNIRHANPPSKPKFIDLDAIVAVIKAQNPDVVALQEVDVNTIRSGGIDQAKIIAQKLGMHYFFGKALDYDGGDYGVAILSRFPLEDASAVPLPSVAGTNAEPRVVAFATVLISKKQRLIFASTHLDEKGNPQNRLLQLEKIAQVKGGVKLPFIIAGDFNATPGSETIQRLDALFTRTCKDCAPTFPVLNPSKTLDFIGYAPAARFKVVSHQVIQETYASDHLPIVAEIRLLP</sequence>
<feature type="domain" description="Endonuclease/exonuclease/phosphatase" evidence="1">
    <location>
        <begin position="1"/>
        <end position="223"/>
    </location>
</feature>
<dbReference type="GO" id="GO:0003824">
    <property type="term" value="F:catalytic activity"/>
    <property type="evidence" value="ECO:0007669"/>
    <property type="project" value="InterPro"/>
</dbReference>
<dbReference type="GO" id="GO:0016020">
    <property type="term" value="C:membrane"/>
    <property type="evidence" value="ECO:0007669"/>
    <property type="project" value="GOC"/>
</dbReference>
<gene>
    <name evidence="2" type="ORF">TH63_04175</name>
</gene>
<dbReference type="PANTHER" id="PTHR14859:SF15">
    <property type="entry name" value="ENDONUCLEASE_EXONUCLEASE_PHOSPHATASE DOMAIN-CONTAINING PROTEIN"/>
    <property type="match status" value="1"/>
</dbReference>
<reference evidence="2 3" key="1">
    <citation type="submission" date="2015-01" db="EMBL/GenBank/DDBJ databases">
        <title>Rufibacter sp./DG31D/ whole genome sequencing.</title>
        <authorList>
            <person name="Kim M.K."/>
            <person name="Srinivasan S."/>
            <person name="Lee J.-J."/>
        </authorList>
    </citation>
    <scope>NUCLEOTIDE SEQUENCE [LARGE SCALE GENOMIC DNA]</scope>
    <source>
        <strain evidence="2 3">DG31D</strain>
    </source>
</reference>
<evidence type="ECO:0000313" key="2">
    <source>
        <dbReference type="EMBL" id="AKQ45008.1"/>
    </source>
</evidence>
<dbReference type="PANTHER" id="PTHR14859">
    <property type="entry name" value="CALCOFLUOR WHITE HYPERSENSITIVE PROTEIN PRECURSOR"/>
    <property type="match status" value="1"/>
</dbReference>
<dbReference type="KEGG" id="ruf:TH63_04175"/>
<dbReference type="SUPFAM" id="SSF56219">
    <property type="entry name" value="DNase I-like"/>
    <property type="match status" value="1"/>
</dbReference>